<dbReference type="PANTHER" id="PTHR47636:SF1">
    <property type="entry name" value="TRANSCRIPTIONAL REGULATORY PROTEIN RCO1"/>
    <property type="match status" value="1"/>
</dbReference>
<protein>
    <recommendedName>
        <fullName evidence="6">PHD-type domain-containing protein</fullName>
    </recommendedName>
</protein>
<proteinExistence type="predicted"/>
<feature type="domain" description="PHD-type" evidence="6">
    <location>
        <begin position="39"/>
        <end position="89"/>
    </location>
</feature>
<dbReference type="GO" id="GO:0006357">
    <property type="term" value="P:regulation of transcription by RNA polymerase II"/>
    <property type="evidence" value="ECO:0007669"/>
    <property type="project" value="TreeGrafter"/>
</dbReference>
<dbReference type="InterPro" id="IPR019787">
    <property type="entry name" value="Znf_PHD-finger"/>
</dbReference>
<dbReference type="OrthoDB" id="5876363at2759"/>
<dbReference type="PROSITE" id="PS50016">
    <property type="entry name" value="ZF_PHD_2"/>
    <property type="match status" value="1"/>
</dbReference>
<keyword evidence="2 4" id="KW-0863">Zinc-finger</keyword>
<dbReference type="SUPFAM" id="SSF57903">
    <property type="entry name" value="FYVE/PHD zinc finger"/>
    <property type="match status" value="2"/>
</dbReference>
<keyword evidence="3" id="KW-0862">Zinc</keyword>
<sequence length="401" mass="45806">MKRHDFPSPSDTRNIKRKSNEPTHDIKDRQRVLDNMKNHDVCDACGGVGQFICCDACPNAFHFTCVEPPVDSNDVDNLTEWFCNKCEHEKGKIVEDGPKGLFKGLVENLNVKNPTTFRLPEEIINFFEGVSSDEVGNYIDTTQLRQNKNGDLSDNNYSTAKDKNGRFIQCYHCRKISLKKLVIACDYCSLYWHLDCLTPPLAATPNSTKRWRCPNHVESILKPKRQQKHAEIMNTNCINDNHFNIIISEETEKEKEKDDDDNSDDNPLLNINNEATADIVTNKDGMVYVLPMSPIQFDTVKSQDESATTSEASTPTTFINPPEHNKDRFETCLSQYNYTKQQTILSLLKTITSNNKANKPPDASPIPTFIPNKYKKYKKIANLLKQKDEQEILSLLCNIYK</sequence>
<dbReference type="InterPro" id="IPR001965">
    <property type="entry name" value="Znf_PHD"/>
</dbReference>
<gene>
    <name evidence="7" type="ORF">G6F51_004099</name>
</gene>
<dbReference type="Pfam" id="PF00628">
    <property type="entry name" value="PHD"/>
    <property type="match status" value="2"/>
</dbReference>
<dbReference type="InterPro" id="IPR013083">
    <property type="entry name" value="Znf_RING/FYVE/PHD"/>
</dbReference>
<dbReference type="GO" id="GO:0032221">
    <property type="term" value="C:Rpd3S complex"/>
    <property type="evidence" value="ECO:0007669"/>
    <property type="project" value="TreeGrafter"/>
</dbReference>
<comment type="caution">
    <text evidence="7">The sequence shown here is derived from an EMBL/GenBank/DDBJ whole genome shotgun (WGS) entry which is preliminary data.</text>
</comment>
<name>A0A9P6YH19_RHIOR</name>
<dbReference type="Gene3D" id="3.30.40.10">
    <property type="entry name" value="Zinc/RING finger domain, C3HC4 (zinc finger)"/>
    <property type="match status" value="1"/>
</dbReference>
<feature type="compositionally biased region" description="Low complexity" evidence="5">
    <location>
        <begin position="305"/>
        <end position="317"/>
    </location>
</feature>
<keyword evidence="1" id="KW-0479">Metal-binding</keyword>
<feature type="region of interest" description="Disordered" evidence="5">
    <location>
        <begin position="251"/>
        <end position="270"/>
    </location>
</feature>
<dbReference type="InterPro" id="IPR052819">
    <property type="entry name" value="Chromatin_regulatory_protein"/>
</dbReference>
<dbReference type="SMART" id="SM00249">
    <property type="entry name" value="PHD"/>
    <property type="match status" value="2"/>
</dbReference>
<accession>A0A9P6YH19</accession>
<feature type="compositionally biased region" description="Basic and acidic residues" evidence="5">
    <location>
        <begin position="18"/>
        <end position="27"/>
    </location>
</feature>
<evidence type="ECO:0000256" key="1">
    <source>
        <dbReference type="ARBA" id="ARBA00022723"/>
    </source>
</evidence>
<dbReference type="EMBL" id="JAANIT010000438">
    <property type="protein sequence ID" value="KAG1547719.1"/>
    <property type="molecule type" value="Genomic_DNA"/>
</dbReference>
<feature type="region of interest" description="Disordered" evidence="5">
    <location>
        <begin position="1"/>
        <end position="27"/>
    </location>
</feature>
<dbReference type="PROSITE" id="PS01359">
    <property type="entry name" value="ZF_PHD_1"/>
    <property type="match status" value="1"/>
</dbReference>
<evidence type="ECO:0000256" key="5">
    <source>
        <dbReference type="SAM" id="MobiDB-lite"/>
    </source>
</evidence>
<evidence type="ECO:0000259" key="6">
    <source>
        <dbReference type="PROSITE" id="PS50016"/>
    </source>
</evidence>
<dbReference type="PANTHER" id="PTHR47636">
    <property type="entry name" value="TRANSCRIPTIONAL REGULATORY PROTEIN RCO1"/>
    <property type="match status" value="1"/>
</dbReference>
<dbReference type="GO" id="GO:0008270">
    <property type="term" value="F:zinc ion binding"/>
    <property type="evidence" value="ECO:0007669"/>
    <property type="project" value="UniProtKB-KW"/>
</dbReference>
<dbReference type="InterPro" id="IPR019786">
    <property type="entry name" value="Zinc_finger_PHD-type_CS"/>
</dbReference>
<reference evidence="7" key="1">
    <citation type="journal article" date="2020" name="Microb. Genom.">
        <title>Genetic diversity of clinical and environmental Mucorales isolates obtained from an investigation of mucormycosis cases among solid organ transplant recipients.</title>
        <authorList>
            <person name="Nguyen M.H."/>
            <person name="Kaul D."/>
            <person name="Muto C."/>
            <person name="Cheng S.J."/>
            <person name="Richter R.A."/>
            <person name="Bruno V.M."/>
            <person name="Liu G."/>
            <person name="Beyhan S."/>
            <person name="Sundermann A.J."/>
            <person name="Mounaud S."/>
            <person name="Pasculle A.W."/>
            <person name="Nierman W.C."/>
            <person name="Driscoll E."/>
            <person name="Cumbie R."/>
            <person name="Clancy C.J."/>
            <person name="Dupont C.L."/>
        </authorList>
    </citation>
    <scope>NUCLEOTIDE SEQUENCE</scope>
    <source>
        <strain evidence="7">GL16</strain>
    </source>
</reference>
<evidence type="ECO:0000256" key="3">
    <source>
        <dbReference type="ARBA" id="ARBA00022833"/>
    </source>
</evidence>
<dbReference type="Gene3D" id="2.30.30.1150">
    <property type="match status" value="1"/>
</dbReference>
<feature type="region of interest" description="Disordered" evidence="5">
    <location>
        <begin position="301"/>
        <end position="324"/>
    </location>
</feature>
<evidence type="ECO:0000313" key="7">
    <source>
        <dbReference type="EMBL" id="KAG1547719.1"/>
    </source>
</evidence>
<evidence type="ECO:0000256" key="2">
    <source>
        <dbReference type="ARBA" id="ARBA00022771"/>
    </source>
</evidence>
<evidence type="ECO:0000313" key="8">
    <source>
        <dbReference type="Proteomes" id="UP000717996"/>
    </source>
</evidence>
<dbReference type="AlphaFoldDB" id="A0A9P6YH19"/>
<dbReference type="CDD" id="cd15534">
    <property type="entry name" value="PHD2_PHF12_Rco1"/>
    <property type="match status" value="1"/>
</dbReference>
<evidence type="ECO:0000256" key="4">
    <source>
        <dbReference type="PROSITE-ProRule" id="PRU00146"/>
    </source>
</evidence>
<dbReference type="InterPro" id="IPR011011">
    <property type="entry name" value="Znf_FYVE_PHD"/>
</dbReference>
<dbReference type="Proteomes" id="UP000717996">
    <property type="component" value="Unassembled WGS sequence"/>
</dbReference>
<organism evidence="7 8">
    <name type="scientific">Rhizopus oryzae</name>
    <name type="common">Mucormycosis agent</name>
    <name type="synonym">Rhizopus arrhizus var. delemar</name>
    <dbReference type="NCBI Taxonomy" id="64495"/>
    <lineage>
        <taxon>Eukaryota</taxon>
        <taxon>Fungi</taxon>
        <taxon>Fungi incertae sedis</taxon>
        <taxon>Mucoromycota</taxon>
        <taxon>Mucoromycotina</taxon>
        <taxon>Mucoromycetes</taxon>
        <taxon>Mucorales</taxon>
        <taxon>Mucorineae</taxon>
        <taxon>Rhizopodaceae</taxon>
        <taxon>Rhizopus</taxon>
    </lineage>
</organism>